<dbReference type="Pfam" id="PF00098">
    <property type="entry name" value="zf-CCHC"/>
    <property type="match status" value="1"/>
</dbReference>
<accession>A0A1I8IQD1</accession>
<evidence type="ECO:0000256" key="3">
    <source>
        <dbReference type="ARBA" id="ARBA00022737"/>
    </source>
</evidence>
<reference evidence="10" key="1">
    <citation type="submission" date="2016-11" db="UniProtKB">
        <authorList>
            <consortium name="WormBaseParasite"/>
        </authorList>
    </citation>
    <scope>IDENTIFICATION</scope>
</reference>
<evidence type="ECO:0000313" key="9">
    <source>
        <dbReference type="Proteomes" id="UP000095280"/>
    </source>
</evidence>
<evidence type="ECO:0000256" key="4">
    <source>
        <dbReference type="PROSITE-ProRule" id="PRU00047"/>
    </source>
</evidence>
<proteinExistence type="inferred from homology"/>
<dbReference type="Gene3D" id="1.10.340.70">
    <property type="match status" value="1"/>
</dbReference>
<evidence type="ECO:0000256" key="7">
    <source>
        <dbReference type="SAM" id="MobiDB-lite"/>
    </source>
</evidence>
<feature type="domain" description="CCHC-type" evidence="8">
    <location>
        <begin position="318"/>
        <end position="332"/>
    </location>
</feature>
<dbReference type="PANTHER" id="PTHR19878">
    <property type="entry name" value="AUTOPHAGY PROTEIN 16-LIKE"/>
    <property type="match status" value="1"/>
</dbReference>
<evidence type="ECO:0000256" key="5">
    <source>
        <dbReference type="PROSITE-ProRule" id="PRU00221"/>
    </source>
</evidence>
<keyword evidence="2 5" id="KW-0853">WD repeat</keyword>
<dbReference type="SMART" id="SM00343">
    <property type="entry name" value="ZnF_C2HC"/>
    <property type="match status" value="2"/>
</dbReference>
<dbReference type="GO" id="GO:0000421">
    <property type="term" value="C:autophagosome membrane"/>
    <property type="evidence" value="ECO:0007669"/>
    <property type="project" value="TreeGrafter"/>
</dbReference>
<keyword evidence="4" id="KW-0862">Zinc</keyword>
<name>A0A1I8IQD1_9PLAT</name>
<organism evidence="9 10">
    <name type="scientific">Macrostomum lignano</name>
    <dbReference type="NCBI Taxonomy" id="282301"/>
    <lineage>
        <taxon>Eukaryota</taxon>
        <taxon>Metazoa</taxon>
        <taxon>Spiralia</taxon>
        <taxon>Lophotrochozoa</taxon>
        <taxon>Platyhelminthes</taxon>
        <taxon>Rhabditophora</taxon>
        <taxon>Macrostomorpha</taxon>
        <taxon>Macrostomida</taxon>
        <taxon>Macrostomidae</taxon>
        <taxon>Macrostomum</taxon>
    </lineage>
</organism>
<dbReference type="InterPro" id="IPR019775">
    <property type="entry name" value="WD40_repeat_CS"/>
</dbReference>
<dbReference type="Gene3D" id="2.40.70.10">
    <property type="entry name" value="Acid Proteases"/>
    <property type="match status" value="1"/>
</dbReference>
<dbReference type="Pfam" id="PF00400">
    <property type="entry name" value="WD40"/>
    <property type="match status" value="4"/>
</dbReference>
<feature type="region of interest" description="Disordered" evidence="7">
    <location>
        <begin position="721"/>
        <end position="750"/>
    </location>
</feature>
<feature type="compositionally biased region" description="Basic residues" evidence="7">
    <location>
        <begin position="547"/>
        <end position="564"/>
    </location>
</feature>
<evidence type="ECO:0000313" key="10">
    <source>
        <dbReference type="WBParaSite" id="maker-uti_cns_0015041-snap-gene-0.2-mRNA-1"/>
    </source>
</evidence>
<dbReference type="GO" id="GO:0000045">
    <property type="term" value="P:autophagosome assembly"/>
    <property type="evidence" value="ECO:0007669"/>
    <property type="project" value="InterPro"/>
</dbReference>
<evidence type="ECO:0000256" key="6">
    <source>
        <dbReference type="SAM" id="Coils"/>
    </source>
</evidence>
<dbReference type="GO" id="GO:0043495">
    <property type="term" value="F:protein-membrane adaptor activity"/>
    <property type="evidence" value="ECO:0007669"/>
    <property type="project" value="TreeGrafter"/>
</dbReference>
<dbReference type="GO" id="GO:0034045">
    <property type="term" value="C:phagophore assembly site membrane"/>
    <property type="evidence" value="ECO:0007669"/>
    <property type="project" value="TreeGrafter"/>
</dbReference>
<dbReference type="CDD" id="cd22887">
    <property type="entry name" value="Atg16_CCD"/>
    <property type="match status" value="1"/>
</dbReference>
<dbReference type="Gene3D" id="2.130.10.10">
    <property type="entry name" value="YVTN repeat-like/Quinoprotein amine dehydrogenase"/>
    <property type="match status" value="1"/>
</dbReference>
<dbReference type="PROSITE" id="PS50158">
    <property type="entry name" value="ZF_CCHC"/>
    <property type="match status" value="1"/>
</dbReference>
<feature type="region of interest" description="Disordered" evidence="7">
    <location>
        <begin position="522"/>
        <end position="571"/>
    </location>
</feature>
<dbReference type="Pfam" id="PF17921">
    <property type="entry name" value="Integrase_H2C2"/>
    <property type="match status" value="1"/>
</dbReference>
<dbReference type="GO" id="GO:0008270">
    <property type="term" value="F:zinc ion binding"/>
    <property type="evidence" value="ECO:0007669"/>
    <property type="project" value="UniProtKB-KW"/>
</dbReference>
<dbReference type="Proteomes" id="UP000095280">
    <property type="component" value="Unplaced"/>
</dbReference>
<dbReference type="InterPro" id="IPR015943">
    <property type="entry name" value="WD40/YVTN_repeat-like_dom_sf"/>
</dbReference>
<feature type="repeat" description="WD" evidence="5">
    <location>
        <begin position="1173"/>
        <end position="1214"/>
    </location>
</feature>
<dbReference type="GO" id="GO:0034274">
    <property type="term" value="C:Atg12-Atg5-Atg16 complex"/>
    <property type="evidence" value="ECO:0007669"/>
    <property type="project" value="TreeGrafter"/>
</dbReference>
<dbReference type="CDD" id="cd00200">
    <property type="entry name" value="WD40"/>
    <property type="match status" value="1"/>
</dbReference>
<feature type="coiled-coil region" evidence="6">
    <location>
        <begin position="858"/>
        <end position="885"/>
    </location>
</feature>
<keyword evidence="4" id="KW-0863">Zinc-finger</keyword>
<feature type="compositionally biased region" description="Basic residues" evidence="7">
    <location>
        <begin position="1700"/>
        <end position="1715"/>
    </location>
</feature>
<feature type="region of interest" description="Disordered" evidence="7">
    <location>
        <begin position="1690"/>
        <end position="1721"/>
    </location>
</feature>
<dbReference type="PANTHER" id="PTHR19878:SF8">
    <property type="entry name" value="AUTOPHAGY-RELATED 16, ISOFORM F"/>
    <property type="match status" value="1"/>
</dbReference>
<dbReference type="InterPro" id="IPR041588">
    <property type="entry name" value="Integrase_H2C2"/>
</dbReference>
<protein>
    <submittedName>
        <fullName evidence="10">CCHC-type domain-containing protein</fullName>
    </submittedName>
</protein>
<dbReference type="InterPro" id="IPR045160">
    <property type="entry name" value="ATG16"/>
</dbReference>
<dbReference type="WBParaSite" id="maker-uti_cns_0015041-snap-gene-0.2-mRNA-1">
    <property type="protein sequence ID" value="maker-uti_cns_0015041-snap-gene-0.2-mRNA-1"/>
    <property type="gene ID" value="maker-uti_cns_0015041-snap-gene-0.2"/>
</dbReference>
<sequence length="1837" mass="202661">KERQRVRIDRLYCAVLAGDDGGLDIVMDNESYFSLSSNVIPGNRFYYATARGNAPDEVRCSPSKKFEAKVLVWLAISKKGMSKVFFCHGSSMNKEIYIRDKYGTGPATRGRHQTSLTSKAISLTRAQRWKTWTRRFNSYRRAAGITDATQQLELLVYTAGEKLEDFMDDIKWSSSKSCRVPILKYAGRRKESQLRPGIIGYARLRTNAHSANSETRSSGTRSWLITGPREIRRELLQLNDVSLDDVLKRIRAREAAEQQAQAMEIGTAADTGRPSFRFECGGAASTSPAAAARDSGINCDRCGRPGHRTCEAARNKACRRCGKMGHFARACRGAAKVPLRTVNEPQEDAPPPGRVEYLQDDPLGRLRPINGLKTNVLIDSGAACNIIDRAAYDRMPQKAALQPASDKVYPYGSQEPLRLLGKADLQVSVFEIHETLPFLVLDGEGACIIGRRSAERLQILRVGPENKVACQLRPSPEVSLDSMLTGIPKDVLHAPGAPALHELLNGERTSLQRNRQAQKLCRPHLPGRGSQADLSSPIKGANTSRTGSRRRAAVPRGPRHHRAGGRPLSVGSPWAQAILKSSTSRRHFINPSRRRMPPSSDFFDATRPAAADTALAREFAARCNNSSRYSIAGDRTMEPRVGGDCDRFTPYGRAIGSGRRAPAGPAIVVPTALRRLVLDLAHRGHQCMRKTVDRLNTKVWWPRMQTEAELFVRRRDRWPSRDRRLRQQDASSKAKGKRYTDKQRQARPHGLKVGDTVLRRRLNPLKGEAPFEWAPWLVEKVKGDSMTIRQGARVCRRHCTDLKRVAPDTEPDFPVGEPAPPIQQAAGSEPATLQLRCDHTPERPSAKEHAFAAVITAFNKLQDRLELTKQKNMHLKVENDKLKSELSSKLGNPDGTLKSSGLSAQLMEQKQLALQERELEFLREKDKLNTQLHGLLNDLHDKDRELQSRDAQLLAAKRRAAELQDEVQRLRSEIEQLRDTNQTLTDELQANQLAYNQVEASMKRLADENADLIQRWMEHKGKMATKVNKQNEEALKKQQERVRRELEEAASEPVNIHLDASGSDSPGYGGGGGGVVCLPRRLDAAMDSAHDGEVNGVRWSPSGRLLASAGTDRKVKLWAVSGGRFELRGSLTGSNASVNSVCFDSEDQLLAAPSSDYAVRVWSYADQRMRACLTGHSNKVLAAGFLSLGNRLVTGSHDRTLKLWDLRSRACVKTVFAGSSCNDLAVSPTLNDLIISGHFDKKVRLYDCRGESGLLAATRDNQLCVLDLRSRLLLHDLRADGFHIGLDHTGCCFSPDGQFAAAGTEQGELFVWSAITGEAGDPPAARPAAAGRHHHRRCLAPRRWLRGLLRQIPPHLPNLTNWYLNSESDQLVPGTRNLTNWYLNSESDQLSTRQSFKHCNRISFDNKKSNSDQLLGLELQIEFLRQAPAATTVTHTGRSDCAEMTRFTWEKISSNDWPDTPPWRAERSSSFLACSSVRPRLSWHRFSIEAARTKMAMGGRPAASSRLMALPDTSRMQCRPLRHPPHAADAGAVQVAVVLAGLDEQVLGDVTLHLLAAVHEVVVPAVLLALPLRPGGVRHAAAEAVGELADQGVVQLVLQRARMMTGRARRMSSCCTASLPAEAASSDGAAGCCCDCWVWTDSQLSRLPARIKARLGLFDESVRQRLAGLSSFSQPRLTFRSFGPLAPLHPPLGRDECRRRSPARPRLAGRRRWQRRPPGGPATTLVVGGVGDVQDVALLEGHAAVRQAGVLQRVVVKQRPHVEAALLRLSAGAAAPREHLLAEVLDSSLEPVVVLGPVGHQQLGAVAGALQRLRGLLVRGAGQVDAVDRQQLSPRCS</sequence>
<dbReference type="PROSITE" id="PS50082">
    <property type="entry name" value="WD_REPEATS_2"/>
    <property type="match status" value="3"/>
</dbReference>
<dbReference type="PROSITE" id="PS50294">
    <property type="entry name" value="WD_REPEATS_REGION"/>
    <property type="match status" value="3"/>
</dbReference>
<dbReference type="SUPFAM" id="SSF57756">
    <property type="entry name" value="Retrovirus zinc finger-like domains"/>
    <property type="match status" value="1"/>
</dbReference>
<dbReference type="SUPFAM" id="SSF50978">
    <property type="entry name" value="WD40 repeat-like"/>
    <property type="match status" value="1"/>
</dbReference>
<dbReference type="InterPro" id="IPR036875">
    <property type="entry name" value="Znf_CCHC_sf"/>
</dbReference>
<dbReference type="InterPro" id="IPR013923">
    <property type="entry name" value="Autophagy-rel_prot_16_dom"/>
</dbReference>
<keyword evidence="6" id="KW-0175">Coiled coil</keyword>
<dbReference type="GO" id="GO:0003676">
    <property type="term" value="F:nucleic acid binding"/>
    <property type="evidence" value="ECO:0007669"/>
    <property type="project" value="InterPro"/>
</dbReference>
<keyword evidence="3" id="KW-0677">Repeat</keyword>
<evidence type="ECO:0000259" key="8">
    <source>
        <dbReference type="PROSITE" id="PS50158"/>
    </source>
</evidence>
<dbReference type="InterPro" id="IPR021109">
    <property type="entry name" value="Peptidase_aspartic_dom_sf"/>
</dbReference>
<dbReference type="InterPro" id="IPR036322">
    <property type="entry name" value="WD40_repeat_dom_sf"/>
</dbReference>
<dbReference type="Gene3D" id="4.10.60.10">
    <property type="entry name" value="Zinc finger, CCHC-type"/>
    <property type="match status" value="1"/>
</dbReference>
<feature type="repeat" description="WD" evidence="5">
    <location>
        <begin position="1131"/>
        <end position="1163"/>
    </location>
</feature>
<dbReference type="InterPro" id="IPR001680">
    <property type="entry name" value="WD40_rpt"/>
</dbReference>
<keyword evidence="4" id="KW-0479">Metal-binding</keyword>
<dbReference type="Gene3D" id="1.20.5.170">
    <property type="match status" value="1"/>
</dbReference>
<evidence type="ECO:0000256" key="2">
    <source>
        <dbReference type="ARBA" id="ARBA00022574"/>
    </source>
</evidence>
<keyword evidence="9" id="KW-1185">Reference proteome</keyword>
<feature type="coiled-coil region" evidence="6">
    <location>
        <begin position="946"/>
        <end position="1052"/>
    </location>
</feature>
<dbReference type="SMART" id="SM00320">
    <property type="entry name" value="WD40"/>
    <property type="match status" value="5"/>
</dbReference>
<feature type="repeat" description="WD" evidence="5">
    <location>
        <begin position="1087"/>
        <end position="1128"/>
    </location>
</feature>
<dbReference type="Pfam" id="PF08614">
    <property type="entry name" value="ATG16"/>
    <property type="match status" value="1"/>
</dbReference>
<comment type="similarity">
    <text evidence="1">Belongs to the WD repeat ATG16 family.</text>
</comment>
<dbReference type="CDD" id="cd00303">
    <property type="entry name" value="retropepsin_like"/>
    <property type="match status" value="1"/>
</dbReference>
<dbReference type="PROSITE" id="PS00678">
    <property type="entry name" value="WD_REPEATS_1"/>
    <property type="match status" value="1"/>
</dbReference>
<dbReference type="InterPro" id="IPR001878">
    <property type="entry name" value="Znf_CCHC"/>
</dbReference>
<evidence type="ECO:0000256" key="1">
    <source>
        <dbReference type="ARBA" id="ARBA00009271"/>
    </source>
</evidence>